<name>A0A1Q3CYW0_CEPFO</name>
<dbReference type="EMBL" id="BDDD01003523">
    <property type="protein sequence ID" value="GAV85278.1"/>
    <property type="molecule type" value="Genomic_DNA"/>
</dbReference>
<dbReference type="InParanoid" id="A0A1Q3CYW0"/>
<feature type="region of interest" description="Disordered" evidence="1">
    <location>
        <begin position="1"/>
        <end position="24"/>
    </location>
</feature>
<organism evidence="2 3">
    <name type="scientific">Cephalotus follicularis</name>
    <name type="common">Albany pitcher plant</name>
    <dbReference type="NCBI Taxonomy" id="3775"/>
    <lineage>
        <taxon>Eukaryota</taxon>
        <taxon>Viridiplantae</taxon>
        <taxon>Streptophyta</taxon>
        <taxon>Embryophyta</taxon>
        <taxon>Tracheophyta</taxon>
        <taxon>Spermatophyta</taxon>
        <taxon>Magnoliopsida</taxon>
        <taxon>eudicotyledons</taxon>
        <taxon>Gunneridae</taxon>
        <taxon>Pentapetalae</taxon>
        <taxon>rosids</taxon>
        <taxon>fabids</taxon>
        <taxon>Oxalidales</taxon>
        <taxon>Cephalotaceae</taxon>
        <taxon>Cephalotus</taxon>
    </lineage>
</organism>
<comment type="caution">
    <text evidence="2">The sequence shown here is derived from an EMBL/GenBank/DDBJ whole genome shotgun (WGS) entry which is preliminary data.</text>
</comment>
<evidence type="ECO:0000313" key="3">
    <source>
        <dbReference type="Proteomes" id="UP000187406"/>
    </source>
</evidence>
<evidence type="ECO:0000256" key="1">
    <source>
        <dbReference type="SAM" id="MobiDB-lite"/>
    </source>
</evidence>
<proteinExistence type="predicted"/>
<dbReference type="STRING" id="3775.A0A1Q3CYW0"/>
<keyword evidence="3" id="KW-1185">Reference proteome</keyword>
<dbReference type="PANTHER" id="PTHR15827:SF2">
    <property type="entry name" value="CYCLIN-DEPENDENT KINASE 2-INTERACTING PROTEIN"/>
    <property type="match status" value="1"/>
</dbReference>
<dbReference type="OrthoDB" id="1913984at2759"/>
<dbReference type="PANTHER" id="PTHR15827">
    <property type="entry name" value="CYCLIN-DEPENDENT KINASE 2-INTERACTING PROTEIN"/>
    <property type="match status" value="1"/>
</dbReference>
<protein>
    <submittedName>
        <fullName evidence="2">Uncharacterized protein</fullName>
    </submittedName>
</protein>
<dbReference type="FunCoup" id="A0A1Q3CYW0">
    <property type="interactions" value="839"/>
</dbReference>
<accession>A0A1Q3CYW0</accession>
<gene>
    <name evidence="2" type="ORF">CFOL_v3_28716</name>
</gene>
<reference evidence="3" key="1">
    <citation type="submission" date="2016-04" db="EMBL/GenBank/DDBJ databases">
        <title>Cephalotus genome sequencing.</title>
        <authorList>
            <person name="Fukushima K."/>
            <person name="Hasebe M."/>
            <person name="Fang X."/>
        </authorList>
    </citation>
    <scope>NUCLEOTIDE SEQUENCE [LARGE SCALE GENOMIC DNA]</scope>
    <source>
        <strain evidence="3">cv. St1</strain>
    </source>
</reference>
<feature type="compositionally biased region" description="Low complexity" evidence="1">
    <location>
        <begin position="1"/>
        <end position="12"/>
    </location>
</feature>
<dbReference type="Proteomes" id="UP000187406">
    <property type="component" value="Unassembled WGS sequence"/>
</dbReference>
<evidence type="ECO:0000313" key="2">
    <source>
        <dbReference type="EMBL" id="GAV85278.1"/>
    </source>
</evidence>
<dbReference type="AlphaFoldDB" id="A0A1Q3CYW0"/>
<sequence length="294" mass="33608">METLSPKSSISPKPAPATSVNNSRLWRSAAQRNLRNQWSQMLSFRQQWLSSSQRGRSHATSLVNAFLSQKYMPTMELGVLSDLADIRKKACSKLFKQQELHRSKLLSSYKDLVAVVTHMVKTSTSMRCFLKGTSNSPLVQFSNRSEDKNDAGDGGGIPIFAFWPMTTFENLAEELVQMFALELNLKRLLVVELLSLSSEVPQIKEEFYWSDELYQGEFNDLHICDLIPVETCEPIPPRLKDRKCDMPYVQSNHQPNHEILQVYLTTWLAEVNIDTHRLNEIFTVIGEEMHVALS</sequence>